<name>A0A552YZ54_9LACT</name>
<organism evidence="1 2">
    <name type="scientific">Lactococcus lactis</name>
    <dbReference type="NCBI Taxonomy" id="1358"/>
    <lineage>
        <taxon>Bacteria</taxon>
        <taxon>Bacillati</taxon>
        <taxon>Bacillota</taxon>
        <taxon>Bacilli</taxon>
        <taxon>Lactobacillales</taxon>
        <taxon>Streptococcaceae</taxon>
        <taxon>Lactococcus</taxon>
    </lineage>
</organism>
<comment type="caution">
    <text evidence="1">The sequence shown here is derived from an EMBL/GenBank/DDBJ whole genome shotgun (WGS) entry which is preliminary data.</text>
</comment>
<evidence type="ECO:0000313" key="2">
    <source>
        <dbReference type="Proteomes" id="UP000317167"/>
    </source>
</evidence>
<dbReference type="Proteomes" id="UP000317167">
    <property type="component" value="Unassembled WGS sequence"/>
</dbReference>
<evidence type="ECO:0000313" key="1">
    <source>
        <dbReference type="EMBL" id="TRW72496.1"/>
    </source>
</evidence>
<dbReference type="EMBL" id="VJWV01000013">
    <property type="protein sequence ID" value="TRW72496.1"/>
    <property type="molecule type" value="Genomic_DNA"/>
</dbReference>
<protein>
    <recommendedName>
        <fullName evidence="3">HTH cro/C1-type domain-containing protein</fullName>
    </recommendedName>
</protein>
<dbReference type="RefSeq" id="WP_129300327.1">
    <property type="nucleotide sequence ID" value="NZ_CP125770.1"/>
</dbReference>
<evidence type="ECO:0008006" key="3">
    <source>
        <dbReference type="Google" id="ProtNLM"/>
    </source>
</evidence>
<accession>A0A552YZ54</accession>
<proteinExistence type="predicted"/>
<dbReference type="AlphaFoldDB" id="A0A552YZ54"/>
<sequence>MTEIALQKYRAAIEKYRKKTGISIKTMAFALDGVSEQQLRNALNKNDGGPKSVEILAKLTDAFPMDLV</sequence>
<gene>
    <name evidence="1" type="ORF">FNJ53_11395</name>
</gene>
<reference evidence="1 2" key="1">
    <citation type="submission" date="2019-07" db="EMBL/GenBank/DDBJ databases">
        <title>Draft genome of 7 Lactococcus lactis strains isolated from an artisanal cheese production.</title>
        <authorList>
            <person name="Biolcati F."/>
            <person name="Bottero M.T."/>
            <person name="Dalmasso A."/>
            <person name="Mcauliffe O."/>
        </authorList>
    </citation>
    <scope>NUCLEOTIDE SEQUENCE [LARGE SCALE GENOMIC DNA]</scope>
    <source>
        <strain evidence="1 2">MRS45.2</strain>
    </source>
</reference>